<feature type="region of interest" description="Disordered" evidence="2">
    <location>
        <begin position="361"/>
        <end position="405"/>
    </location>
</feature>
<sequence>MDFESSGSVDGGSEYDDANAFGEARDSDEEECGLADAFKQFEAQAEKRTLELLKATYEQLFHVSQDDEELGDEGEDGKDTEEGSFPAYVYMSDQFRLKKPPQFQHWQQNFQYLQVTGSRVVAGESMEHVQLVPMAIKRSVGVNNDADVVKLQVDGAACLQEPTEASREVYEEIILCDGLMEETLEHDENAHDEVDPESEHGGFSPHTAHVEEVLDVLTMECFSSTVAPALTSLYKIMLEKHQHTVRTARLEREAAANRTVEEQIAFERVRQLRLEQEALDEAARIEALEEHRVEEERKEAERREQLLKQQLEENDEEEVKIKTLAYSHKREWYQPNKKCFSHRGRQLTYLKPVLHAKESEEILVADTQERSPPPSTDRRRARQSNAVKQPRSIQQKPQSEWVTGGALTNNKLCDISWVKKIARPPANPPPSPTRSRRGRKNENQKDDTSSPGGVQLPIIPKPEVKAANMAPNPVRKRSADPNPVYDASTPPASKTHPTLPYQAPTRIIAEGGRSKDRRHYSAK</sequence>
<comment type="caution">
    <text evidence="3">The sequence shown here is derived from an EMBL/GenBank/DDBJ whole genome shotgun (WGS) entry which is preliminary data.</text>
</comment>
<protein>
    <submittedName>
        <fullName evidence="3">Uncharacterized protein</fullName>
    </submittedName>
</protein>
<evidence type="ECO:0000256" key="1">
    <source>
        <dbReference type="SAM" id="Coils"/>
    </source>
</evidence>
<dbReference type="AlphaFoldDB" id="A0A8T1WAS3"/>
<feature type="region of interest" description="Disordered" evidence="2">
    <location>
        <begin position="1"/>
        <end position="29"/>
    </location>
</feature>
<reference evidence="3" key="1">
    <citation type="submission" date="2021-02" db="EMBL/GenBank/DDBJ databases">
        <authorList>
            <person name="Palmer J.M."/>
        </authorList>
    </citation>
    <scope>NUCLEOTIDE SEQUENCE</scope>
    <source>
        <strain evidence="3">SCRP734</strain>
    </source>
</reference>
<feature type="compositionally biased region" description="Polar residues" evidence="2">
    <location>
        <begin position="383"/>
        <end position="405"/>
    </location>
</feature>
<keyword evidence="4" id="KW-1185">Reference proteome</keyword>
<evidence type="ECO:0000256" key="2">
    <source>
        <dbReference type="SAM" id="MobiDB-lite"/>
    </source>
</evidence>
<evidence type="ECO:0000313" key="3">
    <source>
        <dbReference type="EMBL" id="KAG7390717.1"/>
    </source>
</evidence>
<feature type="region of interest" description="Disordered" evidence="2">
    <location>
        <begin position="419"/>
        <end position="523"/>
    </location>
</feature>
<accession>A0A8T1WAS3</accession>
<keyword evidence="1" id="KW-0175">Coiled coil</keyword>
<gene>
    <name evidence="3" type="ORF">PHYPSEUDO_006836</name>
</gene>
<dbReference type="EMBL" id="JAGDFM010000028">
    <property type="protein sequence ID" value="KAG7390717.1"/>
    <property type="molecule type" value="Genomic_DNA"/>
</dbReference>
<evidence type="ECO:0000313" key="4">
    <source>
        <dbReference type="Proteomes" id="UP000694044"/>
    </source>
</evidence>
<name>A0A8T1WAS3_9STRA</name>
<feature type="coiled-coil region" evidence="1">
    <location>
        <begin position="285"/>
        <end position="320"/>
    </location>
</feature>
<dbReference type="OrthoDB" id="168151at2759"/>
<organism evidence="3 4">
    <name type="scientific">Phytophthora pseudosyringae</name>
    <dbReference type="NCBI Taxonomy" id="221518"/>
    <lineage>
        <taxon>Eukaryota</taxon>
        <taxon>Sar</taxon>
        <taxon>Stramenopiles</taxon>
        <taxon>Oomycota</taxon>
        <taxon>Peronosporomycetes</taxon>
        <taxon>Peronosporales</taxon>
        <taxon>Peronosporaceae</taxon>
        <taxon>Phytophthora</taxon>
    </lineage>
</organism>
<proteinExistence type="predicted"/>
<dbReference type="Proteomes" id="UP000694044">
    <property type="component" value="Unassembled WGS sequence"/>
</dbReference>